<accession>A0A5C2SLB6</accession>
<reference evidence="2" key="1">
    <citation type="journal article" date="2018" name="Genome Biol. Evol.">
        <title>Genomics and development of Lentinus tigrinus, a white-rot wood-decaying mushroom with dimorphic fruiting bodies.</title>
        <authorList>
            <person name="Wu B."/>
            <person name="Xu Z."/>
            <person name="Knudson A."/>
            <person name="Carlson A."/>
            <person name="Chen N."/>
            <person name="Kovaka S."/>
            <person name="LaButti K."/>
            <person name="Lipzen A."/>
            <person name="Pennachio C."/>
            <person name="Riley R."/>
            <person name="Schakwitz W."/>
            <person name="Umezawa K."/>
            <person name="Ohm R.A."/>
            <person name="Grigoriev I.V."/>
            <person name="Nagy L.G."/>
            <person name="Gibbons J."/>
            <person name="Hibbett D."/>
        </authorList>
    </citation>
    <scope>NUCLEOTIDE SEQUENCE [LARGE SCALE GENOMIC DNA]</scope>
    <source>
        <strain evidence="2">ALCF2SS1-6</strain>
    </source>
</reference>
<dbReference type="OrthoDB" id="2753940at2759"/>
<dbReference type="AlphaFoldDB" id="A0A5C2SLB6"/>
<feature type="region of interest" description="Disordered" evidence="1">
    <location>
        <begin position="221"/>
        <end position="241"/>
    </location>
</feature>
<gene>
    <name evidence="2" type="ORF">L227DRAFT_650303</name>
</gene>
<name>A0A5C2SLB6_9APHY</name>
<organism evidence="2 3">
    <name type="scientific">Lentinus tigrinus ALCF2SS1-6</name>
    <dbReference type="NCBI Taxonomy" id="1328759"/>
    <lineage>
        <taxon>Eukaryota</taxon>
        <taxon>Fungi</taxon>
        <taxon>Dikarya</taxon>
        <taxon>Basidiomycota</taxon>
        <taxon>Agaricomycotina</taxon>
        <taxon>Agaricomycetes</taxon>
        <taxon>Polyporales</taxon>
        <taxon>Polyporaceae</taxon>
        <taxon>Lentinus</taxon>
    </lineage>
</organism>
<evidence type="ECO:0000313" key="2">
    <source>
        <dbReference type="EMBL" id="RPD64074.1"/>
    </source>
</evidence>
<evidence type="ECO:0000313" key="3">
    <source>
        <dbReference type="Proteomes" id="UP000313359"/>
    </source>
</evidence>
<dbReference type="EMBL" id="ML122254">
    <property type="protein sequence ID" value="RPD64074.1"/>
    <property type="molecule type" value="Genomic_DNA"/>
</dbReference>
<feature type="compositionally biased region" description="Low complexity" evidence="1">
    <location>
        <begin position="225"/>
        <end position="241"/>
    </location>
</feature>
<protein>
    <submittedName>
        <fullName evidence="2">Uncharacterized protein</fullName>
    </submittedName>
</protein>
<sequence length="319" mass="35888">MSTSDRSNHFARPRRYPCSVYMGKSSPCLQVQMGMENRTEFLRYIFGVVRERCRQHDVDLCLRLVQQDSEQMLTIRDEVVKEIPELQKYEDGWPVLFYLKLTLHDRGMHNPPRKRQRLVPDVNYPQSSQSLPVQKRPKFKPSGAPIRGVIPAPIRVSTHNASLDRPTAGDPQRTQEAPLHRTGSRAIDEEDIIMISDSEESVPTNIRSTSNITTSFCSSRATPCSIQTSSSSSSSASSHKVSKPSRSILDMLVSGGIPRADAERIAQLLASLGIATGEYLGVMARMKSRDVWLLELRGQNKISEIQMRILRNILDDLVG</sequence>
<keyword evidence="3" id="KW-1185">Reference proteome</keyword>
<evidence type="ECO:0000256" key="1">
    <source>
        <dbReference type="SAM" id="MobiDB-lite"/>
    </source>
</evidence>
<dbReference type="Proteomes" id="UP000313359">
    <property type="component" value="Unassembled WGS sequence"/>
</dbReference>
<feature type="region of interest" description="Disordered" evidence="1">
    <location>
        <begin position="108"/>
        <end position="182"/>
    </location>
</feature>
<proteinExistence type="predicted"/>